<dbReference type="Proteomes" id="UP001231924">
    <property type="component" value="Unassembled WGS sequence"/>
</dbReference>
<dbReference type="NCBIfam" id="TIGR04042">
    <property type="entry name" value="MSMEG_0570_fam"/>
    <property type="match status" value="1"/>
</dbReference>
<protein>
    <submittedName>
        <fullName evidence="1">MSMEG_0570 family nitrogen starvation response protein</fullName>
    </submittedName>
</protein>
<name>A0ABT7MF61_9PSEU</name>
<reference evidence="1 2" key="1">
    <citation type="submission" date="2023-06" db="EMBL/GenBank/DDBJ databases">
        <title>Actinomycetospora Odt1-22.</title>
        <authorList>
            <person name="Supong K."/>
        </authorList>
    </citation>
    <scope>NUCLEOTIDE SEQUENCE [LARGE SCALE GENOMIC DNA]</scope>
    <source>
        <strain evidence="1 2">Odt1-22</strain>
    </source>
</reference>
<evidence type="ECO:0000313" key="1">
    <source>
        <dbReference type="EMBL" id="MDL5158819.1"/>
    </source>
</evidence>
<dbReference type="EMBL" id="JASVWF010000005">
    <property type="protein sequence ID" value="MDL5158819.1"/>
    <property type="molecule type" value="Genomic_DNA"/>
</dbReference>
<keyword evidence="2" id="KW-1185">Reference proteome</keyword>
<dbReference type="InterPro" id="IPR023846">
    <property type="entry name" value="CHP04042_MSMEG0570"/>
</dbReference>
<accession>A0ABT7MF61</accession>
<comment type="caution">
    <text evidence="1">The sequence shown here is derived from an EMBL/GenBank/DDBJ whole genome shotgun (WGS) entry which is preliminary data.</text>
</comment>
<sequence length="92" mass="10340">MPEMHARLRWPDGTTERVYSPSLVLAEYLEEGGRYPLEDFARRSREALTEASERVRAKYGFPCSRAAASLAGIEAAVARQRDGEVLVEALER</sequence>
<proteinExistence type="predicted"/>
<evidence type="ECO:0000313" key="2">
    <source>
        <dbReference type="Proteomes" id="UP001231924"/>
    </source>
</evidence>
<dbReference type="RefSeq" id="WP_286055358.1">
    <property type="nucleotide sequence ID" value="NZ_JASVWF010000005.1"/>
</dbReference>
<gene>
    <name evidence="1" type="ORF">QRT03_22820</name>
</gene>
<organism evidence="1 2">
    <name type="scientific">Actinomycetospora termitidis</name>
    <dbReference type="NCBI Taxonomy" id="3053470"/>
    <lineage>
        <taxon>Bacteria</taxon>
        <taxon>Bacillati</taxon>
        <taxon>Actinomycetota</taxon>
        <taxon>Actinomycetes</taxon>
        <taxon>Pseudonocardiales</taxon>
        <taxon>Pseudonocardiaceae</taxon>
        <taxon>Actinomycetospora</taxon>
    </lineage>
</organism>